<sequence length="295" mass="33328">MASKKDKSSASTSEDTGGSGENTGPNSEVSRVSVRVPPFWPEEPEVWFAQVEGQFALAGINSDSTMYHTVSSQLNQEYARVMKDILTAPPLMDKYKTFKEQLIRRITVSREKKTLQLLQHEELGDRKPSQFLQHLQYLAGPDIPSDFLRTVWTSRLPVNIQTVVASQPKLDLEGAAELADRIVDIVQPSTPVIASAGSRTTSTSTPSSTLELRIEALSRQVEALVNIQSRRGRQYGRRDTRSRSNSRHIRSRSRTQTRQRPNDHPHCWYHFEFGDKAKKCRQPCSYASENSKGNR</sequence>
<evidence type="ECO:0000313" key="3">
    <source>
        <dbReference type="EnsemblMetazoa" id="XP_004927060.2"/>
    </source>
</evidence>
<protein>
    <recommendedName>
        <fullName evidence="2">DUF7041 domain-containing protein</fullName>
    </recommendedName>
</protein>
<feature type="domain" description="DUF7041" evidence="2">
    <location>
        <begin position="36"/>
        <end position="119"/>
    </location>
</feature>
<dbReference type="RefSeq" id="XP_004927060.2">
    <property type="nucleotide sequence ID" value="XM_004927003.2"/>
</dbReference>
<proteinExistence type="predicted"/>
<reference evidence="3" key="2">
    <citation type="submission" date="2022-06" db="UniProtKB">
        <authorList>
            <consortium name="EnsemblMetazoa"/>
        </authorList>
    </citation>
    <scope>IDENTIFICATION</scope>
    <source>
        <strain evidence="3">p50T (Dazao)</strain>
    </source>
</reference>
<feature type="region of interest" description="Disordered" evidence="1">
    <location>
        <begin position="229"/>
        <end position="265"/>
    </location>
</feature>
<evidence type="ECO:0000259" key="2">
    <source>
        <dbReference type="Pfam" id="PF23055"/>
    </source>
</evidence>
<evidence type="ECO:0000256" key="1">
    <source>
        <dbReference type="SAM" id="MobiDB-lite"/>
    </source>
</evidence>
<dbReference type="AlphaFoldDB" id="A0A8R2ATT3"/>
<evidence type="ECO:0000313" key="4">
    <source>
        <dbReference type="Proteomes" id="UP000005204"/>
    </source>
</evidence>
<dbReference type="Proteomes" id="UP000005204">
    <property type="component" value="Unassembled WGS sequence"/>
</dbReference>
<dbReference type="InterPro" id="IPR055469">
    <property type="entry name" value="DUF7041"/>
</dbReference>
<dbReference type="PANTHER" id="PTHR33327:SF3">
    <property type="entry name" value="RNA-DIRECTED DNA POLYMERASE"/>
    <property type="match status" value="1"/>
</dbReference>
<organism evidence="3 4">
    <name type="scientific">Bombyx mori</name>
    <name type="common">Silk moth</name>
    <dbReference type="NCBI Taxonomy" id="7091"/>
    <lineage>
        <taxon>Eukaryota</taxon>
        <taxon>Metazoa</taxon>
        <taxon>Ecdysozoa</taxon>
        <taxon>Arthropoda</taxon>
        <taxon>Hexapoda</taxon>
        <taxon>Insecta</taxon>
        <taxon>Pterygota</taxon>
        <taxon>Neoptera</taxon>
        <taxon>Endopterygota</taxon>
        <taxon>Lepidoptera</taxon>
        <taxon>Glossata</taxon>
        <taxon>Ditrysia</taxon>
        <taxon>Bombycoidea</taxon>
        <taxon>Bombycidae</taxon>
        <taxon>Bombycinae</taxon>
        <taxon>Bombyx</taxon>
    </lineage>
</organism>
<feature type="region of interest" description="Disordered" evidence="1">
    <location>
        <begin position="1"/>
        <end position="31"/>
    </location>
</feature>
<name>A0A8R2ATT3_BOMMO</name>
<accession>A0A8R2ATT3</accession>
<dbReference type="Pfam" id="PF23055">
    <property type="entry name" value="DUF7041"/>
    <property type="match status" value="1"/>
</dbReference>
<dbReference type="GeneID" id="101736805"/>
<reference evidence="4" key="1">
    <citation type="journal article" date="2008" name="Insect Biochem. Mol. Biol.">
        <title>The genome of a lepidopteran model insect, the silkworm Bombyx mori.</title>
        <authorList>
            <consortium name="International Silkworm Genome Consortium"/>
        </authorList>
    </citation>
    <scope>NUCLEOTIDE SEQUENCE [LARGE SCALE GENOMIC DNA]</scope>
    <source>
        <strain evidence="4">p50T</strain>
    </source>
</reference>
<keyword evidence="4" id="KW-1185">Reference proteome</keyword>
<feature type="compositionally biased region" description="Basic residues" evidence="1">
    <location>
        <begin position="244"/>
        <end position="257"/>
    </location>
</feature>
<dbReference type="KEGG" id="bmor:101736805"/>
<dbReference type="PANTHER" id="PTHR33327">
    <property type="entry name" value="ENDONUCLEASE"/>
    <property type="match status" value="1"/>
</dbReference>
<dbReference type="EnsemblMetazoa" id="XM_004927003.2">
    <property type="protein sequence ID" value="XP_004927060.2"/>
    <property type="gene ID" value="LOC101736805"/>
</dbReference>